<keyword evidence="4" id="KW-0029">Amino-acid transport</keyword>
<dbReference type="Gene3D" id="3.40.50.2300">
    <property type="match status" value="2"/>
</dbReference>
<keyword evidence="8" id="KW-1185">Reference proteome</keyword>
<dbReference type="RefSeq" id="WP_204802710.1">
    <property type="nucleotide sequence ID" value="NZ_JACSNX010000003.1"/>
</dbReference>
<evidence type="ECO:0000256" key="4">
    <source>
        <dbReference type="ARBA" id="ARBA00022970"/>
    </source>
</evidence>
<organism evidence="7 8">
    <name type="scientific">Oscillibacter valericigenes</name>
    <dbReference type="NCBI Taxonomy" id="351091"/>
    <lineage>
        <taxon>Bacteria</taxon>
        <taxon>Bacillati</taxon>
        <taxon>Bacillota</taxon>
        <taxon>Clostridia</taxon>
        <taxon>Eubacteriales</taxon>
        <taxon>Oscillospiraceae</taxon>
        <taxon>Oscillibacter</taxon>
    </lineage>
</organism>
<evidence type="ECO:0000256" key="2">
    <source>
        <dbReference type="ARBA" id="ARBA00022448"/>
    </source>
</evidence>
<evidence type="ECO:0000259" key="6">
    <source>
        <dbReference type="Pfam" id="PF13458"/>
    </source>
</evidence>
<dbReference type="CDD" id="cd06347">
    <property type="entry name" value="PBP1_ABC_LivK_ligand_binding-like"/>
    <property type="match status" value="1"/>
</dbReference>
<dbReference type="EMBL" id="JACSNX010000003">
    <property type="protein sequence ID" value="MBM6850576.1"/>
    <property type="molecule type" value="Genomic_DNA"/>
</dbReference>
<dbReference type="SUPFAM" id="SSF53822">
    <property type="entry name" value="Periplasmic binding protein-like I"/>
    <property type="match status" value="1"/>
</dbReference>
<accession>A0ABS2FUL4</accession>
<evidence type="ECO:0000313" key="8">
    <source>
        <dbReference type="Proteomes" id="UP000719500"/>
    </source>
</evidence>
<proteinExistence type="inferred from homology"/>
<keyword evidence="2" id="KW-0813">Transport</keyword>
<evidence type="ECO:0000313" key="7">
    <source>
        <dbReference type="EMBL" id="MBM6850576.1"/>
    </source>
</evidence>
<reference evidence="7 8" key="1">
    <citation type="journal article" date="2021" name="Sci. Rep.">
        <title>The distribution of antibiotic resistance genes in chicken gut microbiota commensals.</title>
        <authorList>
            <person name="Juricova H."/>
            <person name="Matiasovicova J."/>
            <person name="Kubasova T."/>
            <person name="Cejkova D."/>
            <person name="Rychlik I."/>
        </authorList>
    </citation>
    <scope>NUCLEOTIDE SEQUENCE [LARGE SCALE GENOMIC DNA]</scope>
    <source>
        <strain evidence="7 8">An411</strain>
    </source>
</reference>
<sequence>MKKKLLALALALTMALGLTACGGGNDTSAADDGGSDTTVSTGTAFKIGVIGPLTGGAAIYGTCVANSAQIAVDEINALGGDIQFELLPAADDVNDAETSVNAYNSLMDKGMQILVGTVTTQPALSVVPLTYDDRVFTLTPSASGDDVIENNDNVFQICFTDSNQGSRSAQYINEHFPDAKIGIIYKNDEQYSIGIRDNFKAEADARGMDIVYEGTFAEANQTDFNVQLTAAQSAGADLLFLPIYYTPASAILTQANALGYKPTFFGVDGMDGILTADNFDASLAEGVYLLTPFSADAEDEMTQNFVTKYQEAYGGTPNQFGADAYDAIYTLYQAIQAAGVTADMATEDICDALIEVMPTISVTGLTSAGSEMTWDANGAVSKDPTAVIIENGTYVTP</sequence>
<dbReference type="InterPro" id="IPR000709">
    <property type="entry name" value="Leu_Ile_Val-bd"/>
</dbReference>
<feature type="signal peptide" evidence="5">
    <location>
        <begin position="1"/>
        <end position="20"/>
    </location>
</feature>
<name>A0ABS2FUL4_9FIRM</name>
<protein>
    <submittedName>
        <fullName evidence="7">ABC transporter substrate-binding protein</fullName>
    </submittedName>
</protein>
<dbReference type="InterPro" id="IPR028082">
    <property type="entry name" value="Peripla_BP_I"/>
</dbReference>
<dbReference type="InterPro" id="IPR028081">
    <property type="entry name" value="Leu-bd"/>
</dbReference>
<evidence type="ECO:0000256" key="3">
    <source>
        <dbReference type="ARBA" id="ARBA00022729"/>
    </source>
</evidence>
<dbReference type="PANTHER" id="PTHR30483">
    <property type="entry name" value="LEUCINE-SPECIFIC-BINDING PROTEIN"/>
    <property type="match status" value="1"/>
</dbReference>
<evidence type="ECO:0000256" key="1">
    <source>
        <dbReference type="ARBA" id="ARBA00010062"/>
    </source>
</evidence>
<evidence type="ECO:0000256" key="5">
    <source>
        <dbReference type="SAM" id="SignalP"/>
    </source>
</evidence>
<dbReference type="Proteomes" id="UP000719500">
    <property type="component" value="Unassembled WGS sequence"/>
</dbReference>
<dbReference type="Pfam" id="PF13458">
    <property type="entry name" value="Peripla_BP_6"/>
    <property type="match status" value="1"/>
</dbReference>
<dbReference type="PANTHER" id="PTHR30483:SF6">
    <property type="entry name" value="PERIPLASMIC BINDING PROTEIN OF ABC TRANSPORTER FOR NATURAL AMINO ACIDS"/>
    <property type="match status" value="1"/>
</dbReference>
<keyword evidence="3 5" id="KW-0732">Signal</keyword>
<comment type="caution">
    <text evidence="7">The sequence shown here is derived from an EMBL/GenBank/DDBJ whole genome shotgun (WGS) entry which is preliminary data.</text>
</comment>
<dbReference type="PRINTS" id="PR00337">
    <property type="entry name" value="LEUILEVALBP"/>
</dbReference>
<feature type="chain" id="PRO_5046777451" evidence="5">
    <location>
        <begin position="21"/>
        <end position="397"/>
    </location>
</feature>
<comment type="similarity">
    <text evidence="1">Belongs to the leucine-binding protein family.</text>
</comment>
<dbReference type="InterPro" id="IPR051010">
    <property type="entry name" value="BCAA_transport"/>
</dbReference>
<feature type="domain" description="Leucine-binding protein" evidence="6">
    <location>
        <begin position="46"/>
        <end position="355"/>
    </location>
</feature>
<gene>
    <name evidence="7" type="ORF">H9X91_03875</name>
</gene>
<dbReference type="PROSITE" id="PS51257">
    <property type="entry name" value="PROKAR_LIPOPROTEIN"/>
    <property type="match status" value="1"/>
</dbReference>